<reference evidence="2" key="1">
    <citation type="submission" date="2016-10" db="EMBL/GenBank/DDBJ databases">
        <authorList>
            <person name="Varghese N."/>
            <person name="Submissions S."/>
        </authorList>
    </citation>
    <scope>NUCLEOTIDE SEQUENCE [LARGE SCALE GENOMIC DNA]</scope>
    <source>
        <strain evidence="2">BL9</strain>
    </source>
</reference>
<dbReference type="AlphaFoldDB" id="A0A1G5JUC7"/>
<accession>A0A1G5JUC7</accession>
<evidence type="ECO:0000313" key="2">
    <source>
        <dbReference type="Proteomes" id="UP000198538"/>
    </source>
</evidence>
<keyword evidence="2" id="KW-1185">Reference proteome</keyword>
<dbReference type="Proteomes" id="UP000198538">
    <property type="component" value="Unassembled WGS sequence"/>
</dbReference>
<proteinExistence type="predicted"/>
<organism evidence="1 2">
    <name type="scientific">Paenibacillus polysaccharolyticus</name>
    <dbReference type="NCBI Taxonomy" id="582692"/>
    <lineage>
        <taxon>Bacteria</taxon>
        <taxon>Bacillati</taxon>
        <taxon>Bacillota</taxon>
        <taxon>Bacilli</taxon>
        <taxon>Bacillales</taxon>
        <taxon>Paenibacillaceae</taxon>
        <taxon>Paenibacillus</taxon>
    </lineage>
</organism>
<protein>
    <submittedName>
        <fullName evidence="1">Uncharacterized protein</fullName>
    </submittedName>
</protein>
<dbReference type="RefSeq" id="WP_090922380.1">
    <property type="nucleotide sequence ID" value="NZ_FMVM01000012.1"/>
</dbReference>
<evidence type="ECO:0000313" key="1">
    <source>
        <dbReference type="EMBL" id="SCY92003.1"/>
    </source>
</evidence>
<dbReference type="STRING" id="582692.SAMN05720606_11242"/>
<dbReference type="EMBL" id="FMVM01000012">
    <property type="protein sequence ID" value="SCY92003.1"/>
    <property type="molecule type" value="Genomic_DNA"/>
</dbReference>
<gene>
    <name evidence="1" type="ORF">SAMN05720606_11242</name>
</gene>
<sequence>MIKIFKRLLGKQEQSPPVKELEATVPLTDDIAVSKAYVPVTETTIVYLPAIDFHSERFGRRPQRLLKALAEVGYHVIYLNSSDEYYQVDDFEYPYENLPHFVVARAGQSVRHLFGHNRIVYWVNDSRLSDSVEAAYPHLVIYDSLTDPDHYEKQKHAMEAVADTVFITPERIYEHGKHCAHVHLITAEEFEIQERAEQIAKIIDHLPNRPAPLM</sequence>
<name>A0A1G5JUC7_9BACL</name>